<dbReference type="OrthoDB" id="9795355at2"/>
<reference evidence="2" key="1">
    <citation type="submission" date="2018-03" db="EMBL/GenBank/DDBJ databases">
        <authorList>
            <person name="Rodrigo-Torres L."/>
            <person name="Arahal R. D."/>
            <person name="Lucena T."/>
        </authorList>
    </citation>
    <scope>NUCLEOTIDE SEQUENCE [LARGE SCALE GENOMIC DNA]</scope>
    <source>
        <strain evidence="2">CECT 8871</strain>
    </source>
</reference>
<sequence>MINLTTLTSGAFTATVSDMGAELQSLSREDGRQYLWHGDAAWWGGRAPILFPIVGRAVEGRVAVNGQGGEMGQHGFARRSVFERVDQGPNFVLHRLTASEATRAAYPSDFVLSIRHTLDGATLTVSVTAENTGDQDMPYCVGFHPAFCWPLPGGEGQAHRVVLDNGAEPPLSVLEGGYLAEATKPSPFALGVLDLTHDLFANDALIFEGGTGDGLRYGVDGGPELAFRFDNTPNLGIWQKPGAPFLCIEPWHGLAPRAGHGPEIADRPFAMTLAPGASAQFGYSVSVLGD</sequence>
<proteinExistence type="predicted"/>
<dbReference type="GO" id="GO:0030246">
    <property type="term" value="F:carbohydrate binding"/>
    <property type="evidence" value="ECO:0007669"/>
    <property type="project" value="InterPro"/>
</dbReference>
<dbReference type="Pfam" id="PF01263">
    <property type="entry name" value="Aldose_epim"/>
    <property type="match status" value="1"/>
</dbReference>
<dbReference type="RefSeq" id="WP_108886571.1">
    <property type="nucleotide sequence ID" value="NZ_OMOJ01000005.1"/>
</dbReference>
<name>A0A2R8AXI9_9RHOB</name>
<dbReference type="InterPro" id="IPR014718">
    <property type="entry name" value="GH-type_carb-bd"/>
</dbReference>
<evidence type="ECO:0000313" key="2">
    <source>
        <dbReference type="Proteomes" id="UP000244904"/>
    </source>
</evidence>
<dbReference type="InterPro" id="IPR037481">
    <property type="entry name" value="LacX"/>
</dbReference>
<dbReference type="AlphaFoldDB" id="A0A2R8AXI9"/>
<evidence type="ECO:0008006" key="3">
    <source>
        <dbReference type="Google" id="ProtNLM"/>
    </source>
</evidence>
<accession>A0A2R8AXI9</accession>
<dbReference type="Proteomes" id="UP000244904">
    <property type="component" value="Unassembled WGS sequence"/>
</dbReference>
<dbReference type="GO" id="GO:0016853">
    <property type="term" value="F:isomerase activity"/>
    <property type="evidence" value="ECO:0007669"/>
    <property type="project" value="InterPro"/>
</dbReference>
<dbReference type="InterPro" id="IPR011013">
    <property type="entry name" value="Gal_mutarotase_sf_dom"/>
</dbReference>
<protein>
    <recommendedName>
        <fullName evidence="3">Aldose 1-epimerase</fullName>
    </recommendedName>
</protein>
<organism evidence="1 2">
    <name type="scientific">Pseudoprimorskyibacter insulae</name>
    <dbReference type="NCBI Taxonomy" id="1695997"/>
    <lineage>
        <taxon>Bacteria</taxon>
        <taxon>Pseudomonadati</taxon>
        <taxon>Pseudomonadota</taxon>
        <taxon>Alphaproteobacteria</taxon>
        <taxon>Rhodobacterales</taxon>
        <taxon>Paracoccaceae</taxon>
        <taxon>Pseudoprimorskyibacter</taxon>
    </lineage>
</organism>
<dbReference type="EMBL" id="OMOJ01000005">
    <property type="protein sequence ID" value="SPF80708.1"/>
    <property type="molecule type" value="Genomic_DNA"/>
</dbReference>
<dbReference type="SUPFAM" id="SSF74650">
    <property type="entry name" value="Galactose mutarotase-like"/>
    <property type="match status" value="1"/>
</dbReference>
<dbReference type="CDD" id="cd09024">
    <property type="entry name" value="Aldose_epim_lacX"/>
    <property type="match status" value="1"/>
</dbReference>
<gene>
    <name evidence="1" type="ORF">PRI8871_02519</name>
</gene>
<dbReference type="InterPro" id="IPR008183">
    <property type="entry name" value="Aldose_1/G6P_1-epimerase"/>
</dbReference>
<dbReference type="Gene3D" id="2.70.98.10">
    <property type="match status" value="1"/>
</dbReference>
<dbReference type="GO" id="GO:0005975">
    <property type="term" value="P:carbohydrate metabolic process"/>
    <property type="evidence" value="ECO:0007669"/>
    <property type="project" value="InterPro"/>
</dbReference>
<evidence type="ECO:0000313" key="1">
    <source>
        <dbReference type="EMBL" id="SPF80708.1"/>
    </source>
</evidence>
<keyword evidence="2" id="KW-1185">Reference proteome</keyword>